<dbReference type="GO" id="GO:0030154">
    <property type="term" value="P:cell differentiation"/>
    <property type="evidence" value="ECO:0007669"/>
    <property type="project" value="TreeGrafter"/>
</dbReference>
<dbReference type="CTD" id="27287"/>
<organism evidence="9">
    <name type="scientific">Castor canadensis</name>
    <name type="common">American beaver</name>
    <dbReference type="NCBI Taxonomy" id="51338"/>
    <lineage>
        <taxon>Eukaryota</taxon>
        <taxon>Metazoa</taxon>
        <taxon>Chordata</taxon>
        <taxon>Craniata</taxon>
        <taxon>Vertebrata</taxon>
        <taxon>Euteleostomi</taxon>
        <taxon>Mammalia</taxon>
        <taxon>Eutheria</taxon>
        <taxon>Euarchontoglires</taxon>
        <taxon>Glires</taxon>
        <taxon>Rodentia</taxon>
        <taxon>Castorimorpha</taxon>
        <taxon>Castoridae</taxon>
        <taxon>Castor</taxon>
    </lineage>
</organism>
<keyword evidence="3 5" id="KW-0371">Homeobox</keyword>
<evidence type="ECO:0000256" key="2">
    <source>
        <dbReference type="ARBA" id="ARBA00023125"/>
    </source>
</evidence>
<feature type="region of interest" description="Disordered" evidence="7">
    <location>
        <begin position="1"/>
        <end position="101"/>
    </location>
</feature>
<comment type="subcellular location">
    <subcellularLocation>
        <location evidence="1 5 6">Nucleus</location>
    </subcellularLocation>
</comment>
<feature type="domain" description="Homeobox" evidence="8">
    <location>
        <begin position="128"/>
        <end position="188"/>
    </location>
</feature>
<dbReference type="InterPro" id="IPR017970">
    <property type="entry name" value="Homeobox_CS"/>
</dbReference>
<evidence type="ECO:0000259" key="8">
    <source>
        <dbReference type="PROSITE" id="PS50071"/>
    </source>
</evidence>
<keyword evidence="2 5" id="KW-0238">DNA-binding</keyword>
<reference evidence="9" key="1">
    <citation type="submission" date="2025-08" db="UniProtKB">
        <authorList>
            <consortium name="RefSeq"/>
        </authorList>
    </citation>
    <scope>IDENTIFICATION</scope>
    <source>
        <tissue evidence="9">Leukocyte</tissue>
    </source>
</reference>
<dbReference type="PROSITE" id="PS00027">
    <property type="entry name" value="HOMEOBOX_1"/>
    <property type="match status" value="1"/>
</dbReference>
<evidence type="ECO:0000256" key="3">
    <source>
        <dbReference type="ARBA" id="ARBA00023155"/>
    </source>
</evidence>
<dbReference type="RefSeq" id="XP_020026022.1">
    <property type="nucleotide sequence ID" value="XM_020170433.1"/>
</dbReference>
<dbReference type="InterPro" id="IPR009057">
    <property type="entry name" value="Homeodomain-like_sf"/>
</dbReference>
<evidence type="ECO:0000256" key="5">
    <source>
        <dbReference type="PROSITE-ProRule" id="PRU00108"/>
    </source>
</evidence>
<dbReference type="InterPro" id="IPR050394">
    <property type="entry name" value="Homeobox_NK-like"/>
</dbReference>
<dbReference type="GO" id="GO:0000981">
    <property type="term" value="F:DNA-binding transcription factor activity, RNA polymerase II-specific"/>
    <property type="evidence" value="ECO:0007669"/>
    <property type="project" value="InterPro"/>
</dbReference>
<dbReference type="PANTHER" id="PTHR24340:SF112">
    <property type="entry name" value="VENT HOMEOBOX"/>
    <property type="match status" value="1"/>
</dbReference>
<dbReference type="Gene3D" id="1.10.10.60">
    <property type="entry name" value="Homeodomain-like"/>
    <property type="match status" value="1"/>
</dbReference>
<feature type="compositionally biased region" description="Basic and acidic residues" evidence="7">
    <location>
        <begin position="49"/>
        <end position="59"/>
    </location>
</feature>
<keyword evidence="4 5" id="KW-0539">Nucleus</keyword>
<gene>
    <name evidence="9" type="primary">Ventx</name>
</gene>
<protein>
    <submittedName>
        <fullName evidence="9">Homeobox protein VENTX</fullName>
    </submittedName>
</protein>
<dbReference type="AlphaFoldDB" id="A0A8B7V3Y6"/>
<dbReference type="PANTHER" id="PTHR24340">
    <property type="entry name" value="HOMEOBOX PROTEIN NKX"/>
    <property type="match status" value="1"/>
</dbReference>
<feature type="compositionally biased region" description="Low complexity" evidence="7">
    <location>
        <begin position="75"/>
        <end position="94"/>
    </location>
</feature>
<dbReference type="SMART" id="SM00389">
    <property type="entry name" value="HOX"/>
    <property type="match status" value="1"/>
</dbReference>
<dbReference type="Pfam" id="PF00046">
    <property type="entry name" value="Homeodomain"/>
    <property type="match status" value="1"/>
</dbReference>
<dbReference type="KEGG" id="ccan:109690855"/>
<feature type="compositionally biased region" description="Basic and acidic residues" evidence="7">
    <location>
        <begin position="24"/>
        <end position="39"/>
    </location>
</feature>
<feature type="DNA-binding region" description="Homeobox" evidence="5">
    <location>
        <begin position="130"/>
        <end position="189"/>
    </location>
</feature>
<evidence type="ECO:0000256" key="7">
    <source>
        <dbReference type="SAM" id="MobiDB-lite"/>
    </source>
</evidence>
<dbReference type="CDD" id="cd00086">
    <property type="entry name" value="homeodomain"/>
    <property type="match status" value="1"/>
</dbReference>
<evidence type="ECO:0000256" key="6">
    <source>
        <dbReference type="RuleBase" id="RU000682"/>
    </source>
</evidence>
<evidence type="ECO:0000313" key="9">
    <source>
        <dbReference type="RefSeq" id="XP_020026022.1"/>
    </source>
</evidence>
<dbReference type="PROSITE" id="PS50071">
    <property type="entry name" value="HOMEOBOX_2"/>
    <property type="match status" value="1"/>
</dbReference>
<name>A0A8B7V3Y6_CASCN</name>
<dbReference type="SUPFAM" id="SSF46689">
    <property type="entry name" value="Homeodomain-like"/>
    <property type="match status" value="1"/>
</dbReference>
<dbReference type="GO" id="GO:0005634">
    <property type="term" value="C:nucleus"/>
    <property type="evidence" value="ECO:0007669"/>
    <property type="project" value="UniProtKB-SubCell"/>
</dbReference>
<dbReference type="InterPro" id="IPR001356">
    <property type="entry name" value="HD"/>
</dbReference>
<dbReference type="OrthoDB" id="6159439at2759"/>
<sequence>MCTPVISKLAPAPRSLQTKLLNQPRERRPPSAPRDRPRGEGTFLPCSRMAEREELDHSPSLRISIRRRRRPRPSPQTSRSRGGSSCSGPRQGSSNKNPSQMDIQKDKLSELVVGQTPVAGLNKEPDTTRTPRVRTAFTTEQVSALESSFQQHQYLGPLERRKLAREMQLSEVQIKTWFQNRRMKHKRQMQDSQLNVPFSGPLCTSLHTPFSSPPGSSRQLPFPWAPLPGPQALMLPSGSFWGLCQVEQTPLASAWASGQGQPLTYQFPDPGSQVHTLGPALSGEPWGLCALPKIKGAF</sequence>
<proteinExistence type="predicted"/>
<accession>A0A8B7V3Y6</accession>
<evidence type="ECO:0000256" key="4">
    <source>
        <dbReference type="ARBA" id="ARBA00023242"/>
    </source>
</evidence>
<dbReference type="GO" id="GO:0000978">
    <property type="term" value="F:RNA polymerase II cis-regulatory region sequence-specific DNA binding"/>
    <property type="evidence" value="ECO:0007669"/>
    <property type="project" value="TreeGrafter"/>
</dbReference>
<evidence type="ECO:0000256" key="1">
    <source>
        <dbReference type="ARBA" id="ARBA00004123"/>
    </source>
</evidence>